<evidence type="ECO:0000313" key="3">
    <source>
        <dbReference type="Proteomes" id="UP000199666"/>
    </source>
</evidence>
<accession>A0A1I3ACZ9</accession>
<name>A0A1I3ACZ9_9SPHI</name>
<keyword evidence="1" id="KW-0812">Transmembrane</keyword>
<keyword evidence="1" id="KW-1133">Transmembrane helix</keyword>
<proteinExistence type="predicted"/>
<feature type="transmembrane region" description="Helical" evidence="1">
    <location>
        <begin position="13"/>
        <end position="29"/>
    </location>
</feature>
<dbReference type="EMBL" id="FOPP01000014">
    <property type="protein sequence ID" value="SFH47790.1"/>
    <property type="molecule type" value="Genomic_DNA"/>
</dbReference>
<protein>
    <submittedName>
        <fullName evidence="2">Uncharacterized protein</fullName>
    </submittedName>
</protein>
<gene>
    <name evidence="2" type="ORF">SAMN04489864_1145</name>
</gene>
<sequence length="271" mass="31806">MPDTINTQAILDIFKYVGTFIIGGIVFLIKEKYTNRKSIFTKRTWGQRLAYSLQSQDWGNIQILYNGQTSNNLHIISAEIINTSHNDFARLMFEFSVPVGCMIYRHQGQLLYDDLTKDLSLEKDFNDKFEDVRTRHLIAFEGKQPINNSLQNEINFVTRHRRFDIPLIKGKTKAIFHFLVEDFEDNPYLNISILEPGIKVITYQDETERKEVKKKWTEYGGLIVFLVFVYPIYKYSNSVSSAIWLMIINLFFASFVSLGLYYFSLWVKKIL</sequence>
<organism evidence="2 3">
    <name type="scientific">Pedobacter insulae</name>
    <dbReference type="NCBI Taxonomy" id="414048"/>
    <lineage>
        <taxon>Bacteria</taxon>
        <taxon>Pseudomonadati</taxon>
        <taxon>Bacteroidota</taxon>
        <taxon>Sphingobacteriia</taxon>
        <taxon>Sphingobacteriales</taxon>
        <taxon>Sphingobacteriaceae</taxon>
        <taxon>Pedobacter</taxon>
    </lineage>
</organism>
<keyword evidence="3" id="KW-1185">Reference proteome</keyword>
<reference evidence="2 3" key="1">
    <citation type="submission" date="2016-10" db="EMBL/GenBank/DDBJ databases">
        <authorList>
            <person name="de Groot N.N."/>
        </authorList>
    </citation>
    <scope>NUCLEOTIDE SEQUENCE [LARGE SCALE GENOMIC DNA]</scope>
    <source>
        <strain evidence="2 3">DSM 18684</strain>
    </source>
</reference>
<feature type="transmembrane region" description="Helical" evidence="1">
    <location>
        <begin position="219"/>
        <end position="236"/>
    </location>
</feature>
<dbReference type="RefSeq" id="WP_090997779.1">
    <property type="nucleotide sequence ID" value="NZ_FOPP01000014.1"/>
</dbReference>
<dbReference type="AlphaFoldDB" id="A0A1I3ACZ9"/>
<evidence type="ECO:0000313" key="2">
    <source>
        <dbReference type="EMBL" id="SFH47790.1"/>
    </source>
</evidence>
<dbReference type="Proteomes" id="UP000199666">
    <property type="component" value="Unassembled WGS sequence"/>
</dbReference>
<keyword evidence="1" id="KW-0472">Membrane</keyword>
<feature type="transmembrane region" description="Helical" evidence="1">
    <location>
        <begin position="242"/>
        <end position="263"/>
    </location>
</feature>
<dbReference type="OrthoDB" id="1424120at2"/>
<evidence type="ECO:0000256" key="1">
    <source>
        <dbReference type="SAM" id="Phobius"/>
    </source>
</evidence>